<evidence type="ECO:0000313" key="2">
    <source>
        <dbReference type="EMBL" id="KAG5633067.1"/>
    </source>
</evidence>
<evidence type="ECO:0008006" key="4">
    <source>
        <dbReference type="Google" id="ProtNLM"/>
    </source>
</evidence>
<feature type="signal peptide" evidence="1">
    <location>
        <begin position="1"/>
        <end position="25"/>
    </location>
</feature>
<reference evidence="2" key="2">
    <citation type="submission" date="2021-10" db="EMBL/GenBank/DDBJ databases">
        <title>Phylogenomics reveals ancestral predisposition of the termite-cultivated fungus Termitomyces towards a domesticated lifestyle.</title>
        <authorList>
            <person name="Auxier B."/>
            <person name="Grum-Grzhimaylo A."/>
            <person name="Cardenas M.E."/>
            <person name="Lodge J.D."/>
            <person name="Laessoe T."/>
            <person name="Pedersen O."/>
            <person name="Smith M.E."/>
            <person name="Kuyper T.W."/>
            <person name="Franco-Molano E.A."/>
            <person name="Baroni T.J."/>
            <person name="Aanen D.K."/>
        </authorList>
    </citation>
    <scope>NUCLEOTIDE SEQUENCE</scope>
    <source>
        <strain evidence="2">D49</strain>
    </source>
</reference>
<accession>A0A9P7FPY9</accession>
<evidence type="ECO:0000313" key="3">
    <source>
        <dbReference type="Proteomes" id="UP000717328"/>
    </source>
</evidence>
<feature type="non-terminal residue" evidence="2">
    <location>
        <position position="58"/>
    </location>
</feature>
<proteinExistence type="predicted"/>
<keyword evidence="1" id="KW-0732">Signal</keyword>
<gene>
    <name evidence="2" type="ORF">H0H81_011473</name>
</gene>
<dbReference type="EMBL" id="JABCKI010009631">
    <property type="protein sequence ID" value="KAG5633067.1"/>
    <property type="molecule type" value="Genomic_DNA"/>
</dbReference>
<evidence type="ECO:0000256" key="1">
    <source>
        <dbReference type="SAM" id="SignalP"/>
    </source>
</evidence>
<dbReference type="OrthoDB" id="2990733at2759"/>
<organism evidence="2 3">
    <name type="scientific">Sphagnurus paluster</name>
    <dbReference type="NCBI Taxonomy" id="117069"/>
    <lineage>
        <taxon>Eukaryota</taxon>
        <taxon>Fungi</taxon>
        <taxon>Dikarya</taxon>
        <taxon>Basidiomycota</taxon>
        <taxon>Agaricomycotina</taxon>
        <taxon>Agaricomycetes</taxon>
        <taxon>Agaricomycetidae</taxon>
        <taxon>Agaricales</taxon>
        <taxon>Tricholomatineae</taxon>
        <taxon>Lyophyllaceae</taxon>
        <taxon>Sphagnurus</taxon>
    </lineage>
</organism>
<dbReference type="Proteomes" id="UP000717328">
    <property type="component" value="Unassembled WGS sequence"/>
</dbReference>
<keyword evidence="3" id="KW-1185">Reference proteome</keyword>
<comment type="caution">
    <text evidence="2">The sequence shown here is derived from an EMBL/GenBank/DDBJ whole genome shotgun (WGS) entry which is preliminary data.</text>
</comment>
<protein>
    <recommendedName>
        <fullName evidence="4">Secreted protein</fullName>
    </recommendedName>
</protein>
<name>A0A9P7FPY9_9AGAR</name>
<sequence>MLFRLSGATAALALTVATLSDTVAAVNCAVCPPSVFYAGLSRTLTLQRQSSVTGYVQC</sequence>
<feature type="chain" id="PRO_5040140034" description="Secreted protein" evidence="1">
    <location>
        <begin position="26"/>
        <end position="58"/>
    </location>
</feature>
<reference evidence="2" key="1">
    <citation type="submission" date="2021-02" db="EMBL/GenBank/DDBJ databases">
        <authorList>
            <person name="Nieuwenhuis M."/>
            <person name="Van De Peppel L.J.J."/>
        </authorList>
    </citation>
    <scope>NUCLEOTIDE SEQUENCE</scope>
    <source>
        <strain evidence="2">D49</strain>
    </source>
</reference>
<dbReference type="AlphaFoldDB" id="A0A9P7FPY9"/>